<dbReference type="EMBL" id="JBHLTL010000001">
    <property type="protein sequence ID" value="MFC0587845.1"/>
    <property type="molecule type" value="Genomic_DNA"/>
</dbReference>
<protein>
    <submittedName>
        <fullName evidence="2">DUF262 domain-containing protein</fullName>
    </submittedName>
</protein>
<feature type="domain" description="GmrSD restriction endonucleases N-terminal" evidence="1">
    <location>
        <begin position="11"/>
        <end position="157"/>
    </location>
</feature>
<evidence type="ECO:0000313" key="3">
    <source>
        <dbReference type="Proteomes" id="UP001589943"/>
    </source>
</evidence>
<keyword evidence="3" id="KW-1185">Reference proteome</keyword>
<evidence type="ECO:0000313" key="2">
    <source>
        <dbReference type="EMBL" id="MFC0587845.1"/>
    </source>
</evidence>
<evidence type="ECO:0000259" key="1">
    <source>
        <dbReference type="Pfam" id="PF03235"/>
    </source>
</evidence>
<name>A0ABV6PDE2_9SPHN</name>
<dbReference type="Proteomes" id="UP001589943">
    <property type="component" value="Unassembled WGS sequence"/>
</dbReference>
<comment type="caution">
    <text evidence="2">The sequence shown here is derived from an EMBL/GenBank/DDBJ whole genome shotgun (WGS) entry which is preliminary data.</text>
</comment>
<organism evidence="2 3">
    <name type="scientific">Novosphingobium aquiterrae</name>
    <dbReference type="NCBI Taxonomy" id="624388"/>
    <lineage>
        <taxon>Bacteria</taxon>
        <taxon>Pseudomonadati</taxon>
        <taxon>Pseudomonadota</taxon>
        <taxon>Alphaproteobacteria</taxon>
        <taxon>Sphingomonadales</taxon>
        <taxon>Sphingomonadaceae</taxon>
        <taxon>Novosphingobium</taxon>
    </lineage>
</organism>
<sequence length="358" mass="41495">MQITTNNYSISEIVGMIDRRELIINSDYQRGSGLWPEGPSSYFIDTILEEFPFPKIYLYEFMDRAERQLKRELVDGQQRIKTIQRYLNDEFAIRGFSRWAGMRFSQLDEETQDRFRAYTVSADVIRNARRSEILQMFRRMNAYTLPLNEAEKRHSSFQGAFKWSINDLSDDLSEFFQEYQVFTDRQIVRMADAELLADTILSIREGVVSTSPSILTNLYEKNNDDYLEREPDREKIRSSVEYIIENFADLRGSYLMKPYALHSLLTALIHKKYGIEAISRQFGVPTSNSFCADPRRANERLVELARAHEARERDGPFGIYVWGTAGGTNRAPRRMARVAAILRALGSEVPARIDADLA</sequence>
<reference evidence="2 3" key="1">
    <citation type="submission" date="2024-09" db="EMBL/GenBank/DDBJ databases">
        <authorList>
            <person name="Sun Q."/>
            <person name="Mori K."/>
        </authorList>
    </citation>
    <scope>NUCLEOTIDE SEQUENCE [LARGE SCALE GENOMIC DNA]</scope>
    <source>
        <strain evidence="2 3">NCAIM B.02537</strain>
    </source>
</reference>
<dbReference type="PANTHER" id="PTHR39639">
    <property type="entry name" value="CHROMOSOME 16, WHOLE GENOME SHOTGUN SEQUENCE"/>
    <property type="match status" value="1"/>
</dbReference>
<proteinExistence type="predicted"/>
<accession>A0ABV6PDE2</accession>
<dbReference type="PANTHER" id="PTHR39639:SF1">
    <property type="entry name" value="DUF262 DOMAIN-CONTAINING PROTEIN"/>
    <property type="match status" value="1"/>
</dbReference>
<dbReference type="Pfam" id="PF03235">
    <property type="entry name" value="GmrSD_N"/>
    <property type="match status" value="1"/>
</dbReference>
<dbReference type="InterPro" id="IPR004919">
    <property type="entry name" value="GmrSD_N"/>
</dbReference>
<dbReference type="RefSeq" id="WP_379479369.1">
    <property type="nucleotide sequence ID" value="NZ_JBHLTL010000001.1"/>
</dbReference>
<gene>
    <name evidence="2" type="ORF">ACFFF7_00295</name>
</gene>